<evidence type="ECO:0008006" key="4">
    <source>
        <dbReference type="Google" id="ProtNLM"/>
    </source>
</evidence>
<dbReference type="AlphaFoldDB" id="A0A8H7U9T4"/>
<organism evidence="2 3">
    <name type="scientific">Mortierella isabellina</name>
    <name type="common">Filamentous fungus</name>
    <name type="synonym">Umbelopsis isabellina</name>
    <dbReference type="NCBI Taxonomy" id="91625"/>
    <lineage>
        <taxon>Eukaryota</taxon>
        <taxon>Fungi</taxon>
        <taxon>Fungi incertae sedis</taxon>
        <taxon>Mucoromycota</taxon>
        <taxon>Mucoromycotina</taxon>
        <taxon>Umbelopsidomycetes</taxon>
        <taxon>Umbelopsidales</taxon>
        <taxon>Umbelopsidaceae</taxon>
        <taxon>Umbelopsis</taxon>
    </lineage>
</organism>
<evidence type="ECO:0000313" key="3">
    <source>
        <dbReference type="Proteomes" id="UP000654370"/>
    </source>
</evidence>
<dbReference type="OrthoDB" id="5572844at2759"/>
<comment type="caution">
    <text evidence="2">The sequence shown here is derived from an EMBL/GenBank/DDBJ whole genome shotgun (WGS) entry which is preliminary data.</text>
</comment>
<dbReference type="Pfam" id="PF09729">
    <property type="entry name" value="Gti1_Pac2"/>
    <property type="match status" value="1"/>
</dbReference>
<dbReference type="PANTHER" id="PTHR28027:SF1">
    <property type="entry name" value="CAMP INDEPENDENT REGULATORY PROTEIN (AFU_ORTHOLOGUE AFUA_3G09640)"/>
    <property type="match status" value="1"/>
</dbReference>
<protein>
    <recommendedName>
        <fullName evidence="4">cAMP-independent regulatory protein pac2</fullName>
    </recommendedName>
</protein>
<feature type="compositionally biased region" description="Low complexity" evidence="1">
    <location>
        <begin position="217"/>
        <end position="229"/>
    </location>
</feature>
<reference evidence="2" key="1">
    <citation type="submission" date="2020-12" db="EMBL/GenBank/DDBJ databases">
        <title>Metabolic potential, ecology and presence of endohyphal bacteria is reflected in genomic diversity of Mucoromycotina.</title>
        <authorList>
            <person name="Muszewska A."/>
            <person name="Okrasinska A."/>
            <person name="Steczkiewicz K."/>
            <person name="Drgas O."/>
            <person name="Orlowska M."/>
            <person name="Perlinska-Lenart U."/>
            <person name="Aleksandrzak-Piekarczyk T."/>
            <person name="Szatraj K."/>
            <person name="Zielenkiewicz U."/>
            <person name="Pilsyk S."/>
            <person name="Malc E."/>
            <person name="Mieczkowski P."/>
            <person name="Kruszewska J.S."/>
            <person name="Biernat P."/>
            <person name="Pawlowska J."/>
        </authorList>
    </citation>
    <scope>NUCLEOTIDE SEQUENCE</scope>
    <source>
        <strain evidence="2">WA0000067209</strain>
    </source>
</reference>
<name>A0A8H7U9T4_MORIS</name>
<feature type="region of interest" description="Disordered" evidence="1">
    <location>
        <begin position="202"/>
        <end position="259"/>
    </location>
</feature>
<dbReference type="InterPro" id="IPR018608">
    <property type="entry name" value="Gti1/Pac2"/>
</dbReference>
<evidence type="ECO:0000256" key="1">
    <source>
        <dbReference type="SAM" id="MobiDB-lite"/>
    </source>
</evidence>
<keyword evidence="3" id="KW-1185">Reference proteome</keyword>
<sequence>METYFGHIKSPHDALIVFEACRRGLFHRIQRRLAEKERVHIRSGSVFAWDEREAGMRRWTDGRTWSPSRVSGSFLTYRELDTRCRRRATSQGSSDDEKPTSKASSACSYKHDGLIKQSFSICTATGQKLHLISYYTKPDILTGRIRTPSSDPALKHIVVPKGLYPEVNPLDTHPTTIPMYPMRQNSSSSDVSMMESTPMAIDNGPPTSQHAPQHMISSSPPSLSASPFTSEDEDLNEIHTPNSSISFSRTPSYERKPSEPHRFAAFKAPDVLEEPHHPYALPVADIPWGRLPSSEDERQLKVLERQFRI</sequence>
<feature type="region of interest" description="Disordered" evidence="1">
    <location>
        <begin position="85"/>
        <end position="107"/>
    </location>
</feature>
<dbReference type="PANTHER" id="PTHR28027">
    <property type="entry name" value="TRANSCRIPTIONAL REGULATOR MIT1"/>
    <property type="match status" value="1"/>
</dbReference>
<dbReference type="Proteomes" id="UP000654370">
    <property type="component" value="Unassembled WGS sequence"/>
</dbReference>
<gene>
    <name evidence="2" type="ORF">INT43_006042</name>
</gene>
<accession>A0A8H7U9T4</accession>
<dbReference type="EMBL" id="JAEPQZ010000012">
    <property type="protein sequence ID" value="KAG2174980.1"/>
    <property type="molecule type" value="Genomic_DNA"/>
</dbReference>
<proteinExistence type="predicted"/>
<evidence type="ECO:0000313" key="2">
    <source>
        <dbReference type="EMBL" id="KAG2174980.1"/>
    </source>
</evidence>
<feature type="compositionally biased region" description="Polar residues" evidence="1">
    <location>
        <begin position="239"/>
        <end position="251"/>
    </location>
</feature>
<dbReference type="GO" id="GO:0003677">
    <property type="term" value="F:DNA binding"/>
    <property type="evidence" value="ECO:0007669"/>
    <property type="project" value="TreeGrafter"/>
</dbReference>